<accession>A0A4Q8LI54</accession>
<dbReference type="InterPro" id="IPR011990">
    <property type="entry name" value="TPR-like_helical_dom_sf"/>
</dbReference>
<sequence>MRDRQDKGTILHTLSPETEARTRPTLKADQIEQHYAQAVAALNHGAWRQAAQLASQLLPVAASHAGVQFVAGVAALGLRAMKPAVVHLNEAVKLNPSRADYRAQLARAWCSAGNLRAAHEQARVALGLPIEDAVSANTLGVVLTQTNDHPSAVTAFARATALAPVNATYRFNHATSLTFVGALDRAEGELEACLRLQPRYWKAHLALSQHWTHDAQSNHIARLRTLLATHGSDEDAVLHLNLALSRELEDLGEFEEALSHLVAGKSVVARRRNYRWQRDAARFQQLSDVFSSMPRGGNGHGSQEPIFVVGMPRSGTTLVERILSSHPQVHSAGELNNFPIEVRRSCAVHSPSLLDEQVIASSERIDWRALGQRYIDSTRPGTGLTPRFVDKLPHNFLYIGHIFHALPNARIVCLERDPMDTCLGNFRQLFATDSEQYDYSFDLLDTGHYVLLFQALMERWHSQFPGRIHRVRYEALVADQEATTRALLEFCGLPWDTRCLAFHDNPAASATASAVQVRQPLHAGFQGRWRRYGDALAPLQALLDEARQGY</sequence>
<gene>
    <name evidence="4" type="ORF">EA661_11565</name>
</gene>
<evidence type="ECO:0000256" key="2">
    <source>
        <dbReference type="PROSITE-ProRule" id="PRU00339"/>
    </source>
</evidence>
<evidence type="ECO:0000313" key="4">
    <source>
        <dbReference type="EMBL" id="TAA28929.1"/>
    </source>
</evidence>
<evidence type="ECO:0000313" key="5">
    <source>
        <dbReference type="Proteomes" id="UP000291286"/>
    </source>
</evidence>
<dbReference type="Pfam" id="PF13469">
    <property type="entry name" value="Sulfotransfer_3"/>
    <property type="match status" value="1"/>
</dbReference>
<comment type="caution">
    <text evidence="4">The sequence shown here is derived from an EMBL/GenBank/DDBJ whole genome shotgun (WGS) entry which is preliminary data.</text>
</comment>
<dbReference type="Gene3D" id="3.40.50.300">
    <property type="entry name" value="P-loop containing nucleotide triphosphate hydrolases"/>
    <property type="match status" value="1"/>
</dbReference>
<dbReference type="PROSITE" id="PS50005">
    <property type="entry name" value="TPR"/>
    <property type="match status" value="1"/>
</dbReference>
<dbReference type="AlphaFoldDB" id="A0A4Q8LI54"/>
<name>A0A4Q8LI54_9GAMM</name>
<dbReference type="GO" id="GO:0008476">
    <property type="term" value="F:protein-tyrosine sulfotransferase activity"/>
    <property type="evidence" value="ECO:0007669"/>
    <property type="project" value="InterPro"/>
</dbReference>
<dbReference type="EMBL" id="SHMB01000004">
    <property type="protein sequence ID" value="TAA28929.1"/>
    <property type="molecule type" value="Genomic_DNA"/>
</dbReference>
<dbReference type="SUPFAM" id="SSF52540">
    <property type="entry name" value="P-loop containing nucleoside triphosphate hydrolases"/>
    <property type="match status" value="1"/>
</dbReference>
<proteinExistence type="predicted"/>
<evidence type="ECO:0000256" key="1">
    <source>
        <dbReference type="ARBA" id="ARBA00022679"/>
    </source>
</evidence>
<reference evidence="4 5" key="1">
    <citation type="submission" date="2019-02" db="EMBL/GenBank/DDBJ databases">
        <title>WGS of Pseudoxanthomonas species novum from clinical isolates.</title>
        <authorList>
            <person name="Bernier A.-M."/>
            <person name="Bernard K."/>
            <person name="Vachon A."/>
        </authorList>
    </citation>
    <scope>NUCLEOTIDE SEQUENCE [LARGE SCALE GENOMIC DNA]</scope>
    <source>
        <strain evidence="4 5">NML171202</strain>
    </source>
</reference>
<dbReference type="Proteomes" id="UP000291286">
    <property type="component" value="Unassembled WGS sequence"/>
</dbReference>
<dbReference type="InterPro" id="IPR027417">
    <property type="entry name" value="P-loop_NTPase"/>
</dbReference>
<feature type="region of interest" description="Disordered" evidence="3">
    <location>
        <begin position="1"/>
        <end position="21"/>
    </location>
</feature>
<dbReference type="SUPFAM" id="SSF48452">
    <property type="entry name" value="TPR-like"/>
    <property type="match status" value="1"/>
</dbReference>
<keyword evidence="1 4" id="KW-0808">Transferase</keyword>
<keyword evidence="2" id="KW-0802">TPR repeat</keyword>
<feature type="repeat" description="TPR" evidence="2">
    <location>
        <begin position="133"/>
        <end position="166"/>
    </location>
</feature>
<evidence type="ECO:0000256" key="3">
    <source>
        <dbReference type="SAM" id="MobiDB-lite"/>
    </source>
</evidence>
<protein>
    <submittedName>
        <fullName evidence="4">Sulfotransferase family protein</fullName>
    </submittedName>
</protein>
<dbReference type="InterPro" id="IPR019734">
    <property type="entry name" value="TPR_rpt"/>
</dbReference>
<dbReference type="InterPro" id="IPR026634">
    <property type="entry name" value="TPST-like"/>
</dbReference>
<dbReference type="Gene3D" id="1.25.40.10">
    <property type="entry name" value="Tetratricopeptide repeat domain"/>
    <property type="match status" value="2"/>
</dbReference>
<dbReference type="PANTHER" id="PTHR12788:SF10">
    <property type="entry name" value="PROTEIN-TYROSINE SULFOTRANSFERASE"/>
    <property type="match status" value="1"/>
</dbReference>
<dbReference type="PANTHER" id="PTHR12788">
    <property type="entry name" value="PROTEIN-TYROSINE SULFOTRANSFERASE 2"/>
    <property type="match status" value="1"/>
</dbReference>
<organism evidence="4 5">
    <name type="scientific">Pseudoxanthomonas winnipegensis</name>
    <dbReference type="NCBI Taxonomy" id="2480810"/>
    <lineage>
        <taxon>Bacteria</taxon>
        <taxon>Pseudomonadati</taxon>
        <taxon>Pseudomonadota</taxon>
        <taxon>Gammaproteobacteria</taxon>
        <taxon>Lysobacterales</taxon>
        <taxon>Lysobacteraceae</taxon>
        <taxon>Pseudoxanthomonas</taxon>
    </lineage>
</organism>